<keyword evidence="2" id="KW-1185">Reference proteome</keyword>
<dbReference type="InParanoid" id="A0A482WG63"/>
<accession>A0A482WG63</accession>
<organism evidence="1 2">
    <name type="scientific">Laodelphax striatellus</name>
    <name type="common">Small brown planthopper</name>
    <name type="synonym">Delphax striatella</name>
    <dbReference type="NCBI Taxonomy" id="195883"/>
    <lineage>
        <taxon>Eukaryota</taxon>
        <taxon>Metazoa</taxon>
        <taxon>Ecdysozoa</taxon>
        <taxon>Arthropoda</taxon>
        <taxon>Hexapoda</taxon>
        <taxon>Insecta</taxon>
        <taxon>Pterygota</taxon>
        <taxon>Neoptera</taxon>
        <taxon>Paraneoptera</taxon>
        <taxon>Hemiptera</taxon>
        <taxon>Auchenorrhyncha</taxon>
        <taxon>Fulgoroidea</taxon>
        <taxon>Delphacidae</taxon>
        <taxon>Criomorphinae</taxon>
        <taxon>Laodelphax</taxon>
    </lineage>
</organism>
<dbReference type="AlphaFoldDB" id="A0A482WG63"/>
<gene>
    <name evidence="1" type="ORF">LSTR_LSTR011304</name>
</gene>
<dbReference type="EMBL" id="QKKF02036682">
    <property type="protein sequence ID" value="RZF32525.1"/>
    <property type="molecule type" value="Genomic_DNA"/>
</dbReference>
<evidence type="ECO:0000313" key="1">
    <source>
        <dbReference type="EMBL" id="RZF32525.1"/>
    </source>
</evidence>
<name>A0A482WG63_LAOST</name>
<comment type="caution">
    <text evidence="1">The sequence shown here is derived from an EMBL/GenBank/DDBJ whole genome shotgun (WGS) entry which is preliminary data.</text>
</comment>
<proteinExistence type="predicted"/>
<sequence>MHFQVVWNRIKFFSLVSLCRQEPAAYEVVKMVMALPHLPARRGPPNQMEVTQHSFADGLVVIENRIRNEMLDERLLQLTDYVRNFWMAKVGTATLSAFKMVRRTNNSCESFHSKLLLALGRQKNVWTFVTKTIPKKQFIFLRACCGEKCYKGFSRCEQQNLFDSFYNLPSKECQDIYLSGCLTLKGEVKRRVVEPKLKKENFWEFYLKQNACPVKVCLSVFCFHDIAWIYTI</sequence>
<dbReference type="Proteomes" id="UP000291343">
    <property type="component" value="Unassembled WGS sequence"/>
</dbReference>
<dbReference type="OrthoDB" id="6579720at2759"/>
<protein>
    <submittedName>
        <fullName evidence="1">Uncharacterized protein</fullName>
    </submittedName>
</protein>
<evidence type="ECO:0000313" key="2">
    <source>
        <dbReference type="Proteomes" id="UP000291343"/>
    </source>
</evidence>
<reference evidence="1 2" key="1">
    <citation type="journal article" date="2017" name="Gigascience">
        <title>Genome sequence of the small brown planthopper, Laodelphax striatellus.</title>
        <authorList>
            <person name="Zhu J."/>
            <person name="Jiang F."/>
            <person name="Wang X."/>
            <person name="Yang P."/>
            <person name="Bao Y."/>
            <person name="Zhao W."/>
            <person name="Wang W."/>
            <person name="Lu H."/>
            <person name="Wang Q."/>
            <person name="Cui N."/>
            <person name="Li J."/>
            <person name="Chen X."/>
            <person name="Luo L."/>
            <person name="Yu J."/>
            <person name="Kang L."/>
            <person name="Cui F."/>
        </authorList>
    </citation>
    <scope>NUCLEOTIDE SEQUENCE [LARGE SCALE GENOMIC DNA]</scope>
    <source>
        <strain evidence="1">Lst14</strain>
    </source>
</reference>